<gene>
    <name evidence="10" type="ORF">UABAM_03561</name>
</gene>
<evidence type="ECO:0000256" key="2">
    <source>
        <dbReference type="ARBA" id="ARBA00023012"/>
    </source>
</evidence>
<feature type="domain" description="OmpR/PhoB-type" evidence="9">
    <location>
        <begin position="129"/>
        <end position="228"/>
    </location>
</feature>
<evidence type="ECO:0000259" key="8">
    <source>
        <dbReference type="PROSITE" id="PS50110"/>
    </source>
</evidence>
<dbReference type="Proteomes" id="UP000326354">
    <property type="component" value="Chromosome"/>
</dbReference>
<dbReference type="CDD" id="cd00383">
    <property type="entry name" value="trans_reg_C"/>
    <property type="match status" value="1"/>
</dbReference>
<sequence>MVTKQILVVEDDFAIRQGIVDALEFEGYEVLEADRGDTGMEMALSYEYDLLLLDLVLPEHSGLEILQEVRSANSTQPVIILTARGEENDRVQGLRLGADDYVVKPFSIKELLARIDAVLRRSPERPKKRQTVAFDGGVIDFSKCEIRFADEEKASLSEREVALLQYLVCHANRAISREEILTRVWKFSPGEVETRTIDMHIARLREKLRDSSSTIISTVRGKGYMFGEK</sequence>
<dbReference type="Gene3D" id="3.40.50.2300">
    <property type="match status" value="1"/>
</dbReference>
<dbReference type="PROSITE" id="PS51755">
    <property type="entry name" value="OMPR_PHOB"/>
    <property type="match status" value="1"/>
</dbReference>
<evidence type="ECO:0000256" key="1">
    <source>
        <dbReference type="ARBA" id="ARBA00022553"/>
    </source>
</evidence>
<accession>A0A5S9INK6</accession>
<dbReference type="GO" id="GO:0000156">
    <property type="term" value="F:phosphorelay response regulator activity"/>
    <property type="evidence" value="ECO:0007669"/>
    <property type="project" value="TreeGrafter"/>
</dbReference>
<dbReference type="GO" id="GO:0006355">
    <property type="term" value="P:regulation of DNA-templated transcription"/>
    <property type="evidence" value="ECO:0007669"/>
    <property type="project" value="InterPro"/>
</dbReference>
<dbReference type="Gene3D" id="1.10.10.10">
    <property type="entry name" value="Winged helix-like DNA-binding domain superfamily/Winged helix DNA-binding domain"/>
    <property type="match status" value="1"/>
</dbReference>
<keyword evidence="11" id="KW-1185">Reference proteome</keyword>
<dbReference type="GO" id="GO:0000976">
    <property type="term" value="F:transcription cis-regulatory region binding"/>
    <property type="evidence" value="ECO:0007669"/>
    <property type="project" value="TreeGrafter"/>
</dbReference>
<feature type="domain" description="Response regulatory" evidence="8">
    <location>
        <begin position="5"/>
        <end position="119"/>
    </location>
</feature>
<dbReference type="Pfam" id="PF00072">
    <property type="entry name" value="Response_reg"/>
    <property type="match status" value="1"/>
</dbReference>
<dbReference type="OrthoDB" id="272875at2"/>
<dbReference type="Gene3D" id="6.10.250.690">
    <property type="match status" value="1"/>
</dbReference>
<dbReference type="Pfam" id="PF00486">
    <property type="entry name" value="Trans_reg_C"/>
    <property type="match status" value="1"/>
</dbReference>
<evidence type="ECO:0000256" key="5">
    <source>
        <dbReference type="ARBA" id="ARBA00023163"/>
    </source>
</evidence>
<dbReference type="SMART" id="SM00862">
    <property type="entry name" value="Trans_reg_C"/>
    <property type="match status" value="1"/>
</dbReference>
<feature type="modified residue" description="4-aspartylphosphate" evidence="6">
    <location>
        <position position="54"/>
    </location>
</feature>
<keyword evidence="3" id="KW-0805">Transcription regulation</keyword>
<evidence type="ECO:0000256" key="7">
    <source>
        <dbReference type="PROSITE-ProRule" id="PRU01091"/>
    </source>
</evidence>
<evidence type="ECO:0000256" key="3">
    <source>
        <dbReference type="ARBA" id="ARBA00023015"/>
    </source>
</evidence>
<dbReference type="PANTHER" id="PTHR48111">
    <property type="entry name" value="REGULATOR OF RPOS"/>
    <property type="match status" value="1"/>
</dbReference>
<dbReference type="PANTHER" id="PTHR48111:SF1">
    <property type="entry name" value="TWO-COMPONENT RESPONSE REGULATOR ORR33"/>
    <property type="match status" value="1"/>
</dbReference>
<evidence type="ECO:0000313" key="10">
    <source>
        <dbReference type="EMBL" id="BBM85198.1"/>
    </source>
</evidence>
<dbReference type="EMBL" id="AP019860">
    <property type="protein sequence ID" value="BBM85198.1"/>
    <property type="molecule type" value="Genomic_DNA"/>
</dbReference>
<dbReference type="PROSITE" id="PS50110">
    <property type="entry name" value="RESPONSE_REGULATORY"/>
    <property type="match status" value="1"/>
</dbReference>
<dbReference type="InterPro" id="IPR001867">
    <property type="entry name" value="OmpR/PhoB-type_DNA-bd"/>
</dbReference>
<dbReference type="RefSeq" id="WP_151969312.1">
    <property type="nucleotide sequence ID" value="NZ_AP019860.1"/>
</dbReference>
<evidence type="ECO:0000256" key="6">
    <source>
        <dbReference type="PROSITE-ProRule" id="PRU00169"/>
    </source>
</evidence>
<dbReference type="SUPFAM" id="SSF52172">
    <property type="entry name" value="CheY-like"/>
    <property type="match status" value="1"/>
</dbReference>
<keyword evidence="1 6" id="KW-0597">Phosphoprotein</keyword>
<evidence type="ECO:0000313" key="11">
    <source>
        <dbReference type="Proteomes" id="UP000326354"/>
    </source>
</evidence>
<evidence type="ECO:0000256" key="4">
    <source>
        <dbReference type="ARBA" id="ARBA00023125"/>
    </source>
</evidence>
<dbReference type="KEGG" id="uam:UABAM_03561"/>
<dbReference type="GO" id="GO:0005829">
    <property type="term" value="C:cytosol"/>
    <property type="evidence" value="ECO:0007669"/>
    <property type="project" value="TreeGrafter"/>
</dbReference>
<dbReference type="InterPro" id="IPR001789">
    <property type="entry name" value="Sig_transdc_resp-reg_receiver"/>
</dbReference>
<dbReference type="InterPro" id="IPR016032">
    <property type="entry name" value="Sig_transdc_resp-reg_C-effctor"/>
</dbReference>
<keyword evidence="5" id="KW-0804">Transcription</keyword>
<dbReference type="SUPFAM" id="SSF46894">
    <property type="entry name" value="C-terminal effector domain of the bipartite response regulators"/>
    <property type="match status" value="1"/>
</dbReference>
<dbReference type="GO" id="GO:0032993">
    <property type="term" value="C:protein-DNA complex"/>
    <property type="evidence" value="ECO:0007669"/>
    <property type="project" value="TreeGrafter"/>
</dbReference>
<protein>
    <submittedName>
        <fullName evidence="10">DNA-binding response regulator</fullName>
    </submittedName>
</protein>
<feature type="DNA-binding region" description="OmpR/PhoB-type" evidence="7">
    <location>
        <begin position="129"/>
        <end position="228"/>
    </location>
</feature>
<organism evidence="10 11">
    <name type="scientific">Uabimicrobium amorphum</name>
    <dbReference type="NCBI Taxonomy" id="2596890"/>
    <lineage>
        <taxon>Bacteria</taxon>
        <taxon>Pseudomonadati</taxon>
        <taxon>Planctomycetota</taxon>
        <taxon>Candidatus Uabimicrobiia</taxon>
        <taxon>Candidatus Uabimicrobiales</taxon>
        <taxon>Candidatus Uabimicrobiaceae</taxon>
        <taxon>Candidatus Uabimicrobium</taxon>
    </lineage>
</organism>
<proteinExistence type="predicted"/>
<dbReference type="InterPro" id="IPR011006">
    <property type="entry name" value="CheY-like_superfamily"/>
</dbReference>
<name>A0A5S9INK6_UABAM</name>
<reference evidence="10 11" key="1">
    <citation type="submission" date="2019-08" db="EMBL/GenBank/DDBJ databases">
        <title>Complete genome sequence of Candidatus Uab amorphum.</title>
        <authorList>
            <person name="Shiratori T."/>
            <person name="Suzuki S."/>
            <person name="Kakizawa Y."/>
            <person name="Ishida K."/>
        </authorList>
    </citation>
    <scope>NUCLEOTIDE SEQUENCE [LARGE SCALE GENOMIC DNA]</scope>
    <source>
        <strain evidence="10 11">SRT547</strain>
    </source>
</reference>
<dbReference type="InterPro" id="IPR036388">
    <property type="entry name" value="WH-like_DNA-bd_sf"/>
</dbReference>
<dbReference type="AlphaFoldDB" id="A0A5S9INK6"/>
<dbReference type="InterPro" id="IPR039420">
    <property type="entry name" value="WalR-like"/>
</dbReference>
<keyword evidence="4 7" id="KW-0238">DNA-binding</keyword>
<dbReference type="SMART" id="SM00448">
    <property type="entry name" value="REC"/>
    <property type="match status" value="1"/>
</dbReference>
<keyword evidence="2" id="KW-0902">Two-component regulatory system</keyword>
<evidence type="ECO:0000259" key="9">
    <source>
        <dbReference type="PROSITE" id="PS51755"/>
    </source>
</evidence>